<organism evidence="1 2">
    <name type="scientific">Sphaerisporangium rhizosphaerae</name>
    <dbReference type="NCBI Taxonomy" id="2269375"/>
    <lineage>
        <taxon>Bacteria</taxon>
        <taxon>Bacillati</taxon>
        <taxon>Actinomycetota</taxon>
        <taxon>Actinomycetes</taxon>
        <taxon>Streptosporangiales</taxon>
        <taxon>Streptosporangiaceae</taxon>
        <taxon>Sphaerisporangium</taxon>
    </lineage>
</organism>
<gene>
    <name evidence="1" type="ORF">ACFQSB_26660</name>
</gene>
<dbReference type="InterPro" id="IPR019239">
    <property type="entry name" value="VapB_antitoxin"/>
</dbReference>
<reference evidence="2" key="1">
    <citation type="journal article" date="2019" name="Int. J. Syst. Evol. Microbiol.">
        <title>The Global Catalogue of Microorganisms (GCM) 10K type strain sequencing project: providing services to taxonomists for standard genome sequencing and annotation.</title>
        <authorList>
            <consortium name="The Broad Institute Genomics Platform"/>
            <consortium name="The Broad Institute Genome Sequencing Center for Infectious Disease"/>
            <person name="Wu L."/>
            <person name="Ma J."/>
        </authorList>
    </citation>
    <scope>NUCLEOTIDE SEQUENCE [LARGE SCALE GENOMIC DNA]</scope>
    <source>
        <strain evidence="2">CECT 7649</strain>
    </source>
</reference>
<sequence>MSEITVDVDDQVLTAAAQALRTSTEKDTVNAALRAAVEHGGISHSAPPTADADEAFDHAWNRLAEIAESGVWDWMSDKRAYRGGYPLPDRLERPLADDAQ</sequence>
<keyword evidence="2" id="KW-1185">Reference proteome</keyword>
<dbReference type="EMBL" id="JBHTCG010000021">
    <property type="protein sequence ID" value="MFC7385815.1"/>
    <property type="molecule type" value="Genomic_DNA"/>
</dbReference>
<accession>A0ABW2PCR4</accession>
<dbReference type="RefSeq" id="WP_380829680.1">
    <property type="nucleotide sequence ID" value="NZ_JBHTCG010000021.1"/>
</dbReference>
<evidence type="ECO:0000313" key="2">
    <source>
        <dbReference type="Proteomes" id="UP001596496"/>
    </source>
</evidence>
<dbReference type="Pfam" id="PF09957">
    <property type="entry name" value="VapB_antitoxin"/>
    <property type="match status" value="1"/>
</dbReference>
<dbReference type="Proteomes" id="UP001596496">
    <property type="component" value="Unassembled WGS sequence"/>
</dbReference>
<name>A0ABW2PCR4_9ACTN</name>
<comment type="caution">
    <text evidence="1">The sequence shown here is derived from an EMBL/GenBank/DDBJ whole genome shotgun (WGS) entry which is preliminary data.</text>
</comment>
<protein>
    <submittedName>
        <fullName evidence="1">Type II toxin-antitoxin system VapB family antitoxin</fullName>
    </submittedName>
</protein>
<evidence type="ECO:0000313" key="1">
    <source>
        <dbReference type="EMBL" id="MFC7385815.1"/>
    </source>
</evidence>
<proteinExistence type="predicted"/>